<dbReference type="GeneID" id="6803582"/>
<accession>B4EYX4</accession>
<name>B4EYX4_PROMH</name>
<dbReference type="HOGENOM" id="CLU_099791_0_0_6"/>
<keyword evidence="2" id="KW-1185">Reference proteome</keyword>
<sequence length="238" mass="26726">MDDDINIRPFDYNDIGRVYDFKSPLVEGEYFALELTDTIPSGSVPVVDEDSGMCIGYLYGISGVYDVYDATGEYLGKYELPLVSPLIDPLDIILLGGWFVKNGAKLTTLLKGGGTSLVKAGTIKLTDHLISLLRGRLKIGLSPRTLKFTPKAASHMAEAERYVPITIIEKAIRYGQRGIDTKGRSALILKRYIIKIKKYRYSSKIKNLNGKNINEVKEYTLEVVVDEKTWTVTHFMYK</sequence>
<organism evidence="1 2">
    <name type="scientific">Proteus mirabilis (strain HI4320)</name>
    <dbReference type="NCBI Taxonomy" id="529507"/>
    <lineage>
        <taxon>Bacteria</taxon>
        <taxon>Pseudomonadati</taxon>
        <taxon>Pseudomonadota</taxon>
        <taxon>Gammaproteobacteria</taxon>
        <taxon>Enterobacterales</taxon>
        <taxon>Morganellaceae</taxon>
        <taxon>Proteus</taxon>
    </lineage>
</organism>
<dbReference type="AlphaFoldDB" id="B4EYX4"/>
<evidence type="ECO:0000313" key="2">
    <source>
        <dbReference type="Proteomes" id="UP000008319"/>
    </source>
</evidence>
<dbReference type="RefSeq" id="WP_012368516.1">
    <property type="nucleotide sequence ID" value="NC_010554.1"/>
</dbReference>
<dbReference type="Proteomes" id="UP000008319">
    <property type="component" value="Chromosome"/>
</dbReference>
<gene>
    <name evidence="1" type="ordered locus">PMI2810</name>
</gene>
<proteinExistence type="predicted"/>
<dbReference type="EMBL" id="AM942759">
    <property type="protein sequence ID" value="CAR45538.1"/>
    <property type="molecule type" value="Genomic_DNA"/>
</dbReference>
<protein>
    <submittedName>
        <fullName evidence="1">Uncharacterized protein</fullName>
    </submittedName>
</protein>
<evidence type="ECO:0000313" key="1">
    <source>
        <dbReference type="EMBL" id="CAR45538.1"/>
    </source>
</evidence>
<reference evidence="1 2" key="1">
    <citation type="journal article" date="2008" name="J. Bacteriol.">
        <title>Complete genome sequence of uropathogenic Proteus mirabilis, a master of both adherence and motility.</title>
        <authorList>
            <person name="Pearson M.M."/>
            <person name="Sebaihia M."/>
            <person name="Churcher C."/>
            <person name="Quail M.A."/>
            <person name="Seshasayee A.S."/>
            <person name="Luscombe N.M."/>
            <person name="Abdellah Z."/>
            <person name="Arrosmith C."/>
            <person name="Atkin B."/>
            <person name="Chillingworth T."/>
            <person name="Hauser H."/>
            <person name="Jagels K."/>
            <person name="Moule S."/>
            <person name="Mungall K."/>
            <person name="Norbertczak H."/>
            <person name="Rabbinowitsch E."/>
            <person name="Walker D."/>
            <person name="Whithead S."/>
            <person name="Thomson N.R."/>
            <person name="Rather P.N."/>
            <person name="Parkhill J."/>
            <person name="Mobley H.L."/>
        </authorList>
    </citation>
    <scope>NUCLEOTIDE SEQUENCE [LARGE SCALE GENOMIC DNA]</scope>
    <source>
        <strain evidence="1 2">HI4320</strain>
    </source>
</reference>
<dbReference type="eggNOG" id="ENOG5032KMV">
    <property type="taxonomic scope" value="Bacteria"/>
</dbReference>
<dbReference type="KEGG" id="pmr:PMI2810"/>
<dbReference type="EnsemblBacteria" id="CAR45538">
    <property type="protein sequence ID" value="CAR45538"/>
    <property type="gene ID" value="PMI2810"/>
</dbReference>
<dbReference type="PATRIC" id="fig|529507.6.peg.2741"/>